<dbReference type="AlphaFoldDB" id="A0A3B0W8K4"/>
<dbReference type="InterPro" id="IPR016898">
    <property type="entry name" value="Polyphosphate_phosphotransfera"/>
</dbReference>
<feature type="compositionally biased region" description="Basic and acidic residues" evidence="3">
    <location>
        <begin position="1"/>
        <end position="11"/>
    </location>
</feature>
<dbReference type="GO" id="GO:0006797">
    <property type="term" value="P:polyphosphate metabolic process"/>
    <property type="evidence" value="ECO:0007669"/>
    <property type="project" value="InterPro"/>
</dbReference>
<evidence type="ECO:0000256" key="1">
    <source>
        <dbReference type="ARBA" id="ARBA00022679"/>
    </source>
</evidence>
<reference evidence="5" key="1">
    <citation type="submission" date="2018-06" db="EMBL/GenBank/DDBJ databases">
        <authorList>
            <person name="Zhirakovskaya E."/>
        </authorList>
    </citation>
    <scope>NUCLEOTIDE SEQUENCE</scope>
</reference>
<dbReference type="PIRSF" id="PIRSF028756">
    <property type="entry name" value="PPK2_prd"/>
    <property type="match status" value="1"/>
</dbReference>
<dbReference type="PANTHER" id="PTHR34383:SF3">
    <property type="entry name" value="POLYPHOSPHATE:AMP PHOSPHOTRANSFERASE"/>
    <property type="match status" value="1"/>
</dbReference>
<name>A0A3B0W8K4_9ZZZZ</name>
<accession>A0A3B0W8K4</accession>
<dbReference type="EC" id="2.-.-.-" evidence="5"/>
<evidence type="ECO:0000313" key="5">
    <source>
        <dbReference type="EMBL" id="VAW40004.1"/>
    </source>
</evidence>
<dbReference type="EMBL" id="UOEU01000774">
    <property type="protein sequence ID" value="VAW40004.1"/>
    <property type="molecule type" value="Genomic_DNA"/>
</dbReference>
<evidence type="ECO:0000256" key="3">
    <source>
        <dbReference type="SAM" id="MobiDB-lite"/>
    </source>
</evidence>
<organism evidence="5">
    <name type="scientific">hydrothermal vent metagenome</name>
    <dbReference type="NCBI Taxonomy" id="652676"/>
    <lineage>
        <taxon>unclassified sequences</taxon>
        <taxon>metagenomes</taxon>
        <taxon>ecological metagenomes</taxon>
    </lineage>
</organism>
<feature type="region of interest" description="Disordered" evidence="3">
    <location>
        <begin position="1"/>
        <end position="26"/>
    </location>
</feature>
<dbReference type="InterPro" id="IPR022488">
    <property type="entry name" value="PPK2-related"/>
</dbReference>
<protein>
    <submittedName>
        <fullName evidence="5">UDP-galactose-lipid carrier transferase</fullName>
        <ecNumber evidence="5">2.-.-.-</ecNumber>
    </submittedName>
</protein>
<dbReference type="InterPro" id="IPR022300">
    <property type="entry name" value="PPK2-rel_1"/>
</dbReference>
<evidence type="ECO:0000256" key="2">
    <source>
        <dbReference type="ARBA" id="ARBA00022777"/>
    </source>
</evidence>
<dbReference type="InterPro" id="IPR027417">
    <property type="entry name" value="P-loop_NTPase"/>
</dbReference>
<dbReference type="Pfam" id="PF03976">
    <property type="entry name" value="PPK2"/>
    <property type="match status" value="1"/>
</dbReference>
<keyword evidence="2" id="KW-0418">Kinase</keyword>
<dbReference type="GO" id="GO:0008976">
    <property type="term" value="F:polyphosphate kinase activity"/>
    <property type="evidence" value="ECO:0007669"/>
    <property type="project" value="InterPro"/>
</dbReference>
<keyword evidence="1 5" id="KW-0808">Transferase</keyword>
<dbReference type="Gene3D" id="3.40.50.300">
    <property type="entry name" value="P-loop containing nucleotide triphosphate hydrolases"/>
    <property type="match status" value="1"/>
</dbReference>
<dbReference type="SUPFAM" id="SSF52540">
    <property type="entry name" value="P-loop containing nucleoside triphosphate hydrolases"/>
    <property type="match status" value="1"/>
</dbReference>
<feature type="domain" description="Polyphosphate kinase-2-related" evidence="4">
    <location>
        <begin position="28"/>
        <end position="253"/>
    </location>
</feature>
<dbReference type="NCBIfam" id="TIGR03709">
    <property type="entry name" value="PPK2_rel_1"/>
    <property type="match status" value="1"/>
</dbReference>
<proteinExistence type="predicted"/>
<evidence type="ECO:0000259" key="4">
    <source>
        <dbReference type="Pfam" id="PF03976"/>
    </source>
</evidence>
<sequence length="268" mass="31764">MPKSHQLEPKRPFQLNNLPTDGKQFHPDRKTAEAEFKTLRKEFITLQQRLYAEGKQKLLIVLQAMDAGGKDGTIRNILKGVNPQGVRVHSFKVPSKIELAHDFLWRIHKVVPVKGMIGVFNRSHYEDVLVVRVHNYVLEAVWRPRYAQINQFEKLLSDTGTRTLKFYLHISKDEQKERFQARLDEPEKHWKFSLRDLEKRKFWPNYMAAYEEMLQECSTEWASWHVIPANQKWYRNLAIMRTIVQTLREMNPQFPEPEDNLEGVVIDD</sequence>
<dbReference type="PANTHER" id="PTHR34383">
    <property type="entry name" value="POLYPHOSPHATE:AMP PHOSPHOTRANSFERASE-RELATED"/>
    <property type="match status" value="1"/>
</dbReference>
<gene>
    <name evidence="5" type="ORF">MNBD_CHLOROFLEXI01-2284</name>
</gene>